<dbReference type="Gene3D" id="3.60.40.10">
    <property type="entry name" value="PPM-type phosphatase domain"/>
    <property type="match status" value="2"/>
</dbReference>
<proteinExistence type="predicted"/>
<feature type="compositionally biased region" description="Polar residues" evidence="1">
    <location>
        <begin position="473"/>
        <end position="485"/>
    </location>
</feature>
<protein>
    <recommendedName>
        <fullName evidence="3">PPM-type phosphatase domain-containing protein</fullName>
    </recommendedName>
</protein>
<feature type="compositionally biased region" description="Acidic residues" evidence="1">
    <location>
        <begin position="919"/>
        <end position="929"/>
    </location>
</feature>
<keyword evidence="2" id="KW-0472">Membrane</keyword>
<feature type="region of interest" description="Disordered" evidence="1">
    <location>
        <begin position="901"/>
        <end position="931"/>
    </location>
</feature>
<dbReference type="CDD" id="cd00143">
    <property type="entry name" value="PP2Cc"/>
    <property type="match status" value="1"/>
</dbReference>
<feature type="region of interest" description="Disordered" evidence="1">
    <location>
        <begin position="342"/>
        <end position="363"/>
    </location>
</feature>
<feature type="domain" description="PPM-type phosphatase" evidence="3">
    <location>
        <begin position="269"/>
        <end position="836"/>
    </location>
</feature>
<feature type="region of interest" description="Disordered" evidence="1">
    <location>
        <begin position="1000"/>
        <end position="1035"/>
    </location>
</feature>
<dbReference type="InterPro" id="IPR001932">
    <property type="entry name" value="PPM-type_phosphatase-like_dom"/>
</dbReference>
<dbReference type="Pfam" id="PF12576">
    <property type="entry name" value="DUF3754"/>
    <property type="match status" value="1"/>
</dbReference>
<organism evidence="4 5">
    <name type="scientific">Arabidopsis arenosa</name>
    <name type="common">Sand rock-cress</name>
    <name type="synonym">Cardaminopsis arenosa</name>
    <dbReference type="NCBI Taxonomy" id="38785"/>
    <lineage>
        <taxon>Eukaryota</taxon>
        <taxon>Viridiplantae</taxon>
        <taxon>Streptophyta</taxon>
        <taxon>Embryophyta</taxon>
        <taxon>Tracheophyta</taxon>
        <taxon>Spermatophyta</taxon>
        <taxon>Magnoliopsida</taxon>
        <taxon>eudicotyledons</taxon>
        <taxon>Gunneridae</taxon>
        <taxon>Pentapetalae</taxon>
        <taxon>rosids</taxon>
        <taxon>malvids</taxon>
        <taxon>Brassicales</taxon>
        <taxon>Brassicaceae</taxon>
        <taxon>Camelineae</taxon>
        <taxon>Arabidopsis</taxon>
    </lineage>
</organism>
<evidence type="ECO:0000256" key="2">
    <source>
        <dbReference type="SAM" id="Phobius"/>
    </source>
</evidence>
<evidence type="ECO:0000256" key="1">
    <source>
        <dbReference type="SAM" id="MobiDB-lite"/>
    </source>
</evidence>
<dbReference type="InterPro" id="IPR036457">
    <property type="entry name" value="PPM-type-like_dom_sf"/>
</dbReference>
<dbReference type="Pfam" id="PF00481">
    <property type="entry name" value="PP2C"/>
    <property type="match status" value="1"/>
</dbReference>
<dbReference type="Proteomes" id="UP000682877">
    <property type="component" value="Chromosome 4"/>
</dbReference>
<reference evidence="4" key="1">
    <citation type="submission" date="2021-01" db="EMBL/GenBank/DDBJ databases">
        <authorList>
            <person name="Bezrukov I."/>
        </authorList>
    </citation>
    <scope>NUCLEOTIDE SEQUENCE</scope>
</reference>
<evidence type="ECO:0000313" key="5">
    <source>
        <dbReference type="Proteomes" id="UP000682877"/>
    </source>
</evidence>
<dbReference type="EMBL" id="LR999454">
    <property type="protein sequence ID" value="CAE6054645.1"/>
    <property type="molecule type" value="Genomic_DNA"/>
</dbReference>
<gene>
    <name evidence="4" type="ORF">AARE701A_LOCUS11636</name>
</gene>
<dbReference type="SUPFAM" id="SSF81606">
    <property type="entry name" value="PP2C-like"/>
    <property type="match status" value="1"/>
</dbReference>
<keyword evidence="5" id="KW-1185">Reference proteome</keyword>
<feature type="compositionally biased region" description="Polar residues" evidence="1">
    <location>
        <begin position="440"/>
        <end position="450"/>
    </location>
</feature>
<accession>A0A8S2AC40</accession>
<dbReference type="PROSITE" id="PS51746">
    <property type="entry name" value="PPM_2"/>
    <property type="match status" value="1"/>
</dbReference>
<sequence length="1569" mass="174865">MGNGTSRVVGCFVPSNEKNGVDLEFLEPLDEGLGHSFCYVRPSIFESPDITPSNSERFTIDSSTLDSETLSGSFRNEVVDDPSFLNRHNSKGLAETTFKAISGASVSANVSTARTGNQMALCSSDVLEPAASFESTSSFASIPLQPLPRGGSGPLNGFMSGPLERGFASGPLDRNNGFMSGPIEKGVMSGPLDVSDKSNFSAPLYFRRKKPRFQRFMRSVSGPMKSTLARTFSRRSGGLSWMHRFFLHPETRVSWPVGKDGKFHGEDPESCLESNRNLQWAHGKAGEDRVHVVLSEEQGWLFIGIYDGFSGPDAPDFVMSHLYKAIDKELEGLLWDYEEPSVDNQLQPDQEPPTEENLCDPESINEKHSKPVVAGSQEVMTDNISSLGNADSQIADGPPGNLAGPGKKSTRLYELLQLERWEGEEIGLQDSHGGSVALNDMTNQVENPSTSGGGAGNDPCTTDRSVLDGIPTLGQSHGTKKSQISSKIRRMYQKQKSLRKKLFPWSYDWHREEGTCVEEKIVESPGPIRRRWSGTVDHDAVLRAMARALESTEEAYMEMVEKSLDINPELALMGSCVLVMLMKDQDVYVMNVGDSRAILAQERLHDRHSNPGFGNDEGIGHKSRSRESLVRMELDRISEESPIHNQTTPISVSNKNRDVTSYRLKMRAVQLSSDHSTSVEEEISRIRSEHPEDDQSILKDRVKGQLKVTRAFGAGFLKKPNFNEALLEMFQVEYIGTDPYITCEPCTVHHRLTSSDRFMVLSSDGLYEYFSNEEVVAHVTWFIENVPEGDPAQYLIAELLSRAATKNGMEFHDLLDIPQGDRRKYHDDVSVMVVSIMLSLRNLTTSFVALPSRSKPLSPSLRRRLVRCRLTEAATFAPLGVVSGESERAIGSLTELKNGGGWKVEDELPPAEDGREGGVEDDDSEEEEGISSIHVPREKYINVSKSDLVNGIVTKLLDSQDGDTDIFLLLSSCLDSILHAEHKRILEQMRADFVATQSLEEVKTGGDSSGDEESSTSGGETDSEEELNSNVKNSEPRSVNGYDGLSFPLADGFDIWTFLISSGKNAKKRSAESVMAATRFQRSFIQLLDNAGFEELSARDLALTSALNTDYLLTLPVYVDWKKASESNAIVFRRGFATEKEKGLLLVEKLDYIQSKVLQGIFSTIAKPLRKVGKLINKALSEASQTQEIQDLSERMKVWLKDLSLFKESYLDQTSDNFLREGFLPDSVLPMRLAAQRAVSRYEGLLTPVGPRAKLFKKLLGWIGFISPDYETPSELANDSNASEPYLRPIFLSRMTLADIWKPASKKACGNDVWKRIKTSISILLSPSTLQEPAFEELILLYTKDASEKDDKNKDETRSSLQLEIFERIPIPDLPVIFPHKKLYFRVIDTVRLDIASILGLTAYFVNYKFENISSSPSAFFLDVIAVTALLIYATRVVLGYKQTWDRYQLLVNKTLYEKTLASGFGSVHFLLDASEQQQYKEAILTYAIILQAGKNQNMSYQGVRDRCERFMYDTFKIKVEMRVEKAISTLVRLGLVTETLVDSNTKLQAVPCPQAYMSLKELWSSLLG</sequence>
<dbReference type="SMART" id="SM00332">
    <property type="entry name" value="PP2Cc"/>
    <property type="match status" value="1"/>
</dbReference>
<feature type="transmembrane region" description="Helical" evidence="2">
    <location>
        <begin position="1418"/>
        <end position="1439"/>
    </location>
</feature>
<dbReference type="PANTHER" id="PTHR33645:SF2">
    <property type="entry name" value="FAMILY PROTEIN, PUTATIVE (DUF3754)-RELATED"/>
    <property type="match status" value="1"/>
</dbReference>
<name>A0A8S2AC40_ARAAE</name>
<evidence type="ECO:0000259" key="3">
    <source>
        <dbReference type="PROSITE" id="PS51746"/>
    </source>
</evidence>
<dbReference type="InterPro" id="IPR022227">
    <property type="entry name" value="DUF3754"/>
</dbReference>
<evidence type="ECO:0000313" key="4">
    <source>
        <dbReference type="EMBL" id="CAE6054645.1"/>
    </source>
</evidence>
<feature type="region of interest" description="Disordered" evidence="1">
    <location>
        <begin position="431"/>
        <end position="485"/>
    </location>
</feature>
<keyword evidence="2" id="KW-0812">Transmembrane</keyword>
<dbReference type="PANTHER" id="PTHR33645">
    <property type="entry name" value="AMINOPEPTIDASE (DUF3754)"/>
    <property type="match status" value="1"/>
</dbReference>
<keyword evidence="2" id="KW-1133">Transmembrane helix</keyword>